<feature type="binding site" evidence="6">
    <location>
        <position position="153"/>
    </location>
    <ligand>
        <name>Fe cation</name>
        <dbReference type="ChEBI" id="CHEBI:24875"/>
    </ligand>
</feature>
<proteinExistence type="inferred from homology"/>
<dbReference type="AlphaFoldDB" id="A0A6M8B4K2"/>
<feature type="active site" evidence="6">
    <location>
        <position position="154"/>
    </location>
</feature>
<name>A0A6M8B4K2_9CYAN</name>
<evidence type="ECO:0000256" key="1">
    <source>
        <dbReference type="ARBA" id="ARBA00010759"/>
    </source>
</evidence>
<dbReference type="SUPFAM" id="SSF56420">
    <property type="entry name" value="Peptide deformylase"/>
    <property type="match status" value="1"/>
</dbReference>
<keyword evidence="3 6" id="KW-0378">Hydrolase</keyword>
<evidence type="ECO:0000256" key="2">
    <source>
        <dbReference type="ARBA" id="ARBA00022723"/>
    </source>
</evidence>
<dbReference type="HAMAP" id="MF_00163">
    <property type="entry name" value="Pep_deformylase"/>
    <property type="match status" value="1"/>
</dbReference>
<dbReference type="GO" id="GO:0006412">
    <property type="term" value="P:translation"/>
    <property type="evidence" value="ECO:0007669"/>
    <property type="project" value="UniProtKB-UniRule"/>
</dbReference>
<comment type="cofactor">
    <cofactor evidence="6">
        <name>Fe(2+)</name>
        <dbReference type="ChEBI" id="CHEBI:29033"/>
    </cofactor>
    <text evidence="6">Binds 1 Fe(2+) ion.</text>
</comment>
<dbReference type="CDD" id="cd00487">
    <property type="entry name" value="Pep_deformylase"/>
    <property type="match status" value="1"/>
</dbReference>
<keyword evidence="2 6" id="KW-0479">Metal-binding</keyword>
<dbReference type="PRINTS" id="PR01576">
    <property type="entry name" value="PDEFORMYLASE"/>
</dbReference>
<gene>
    <name evidence="6 7" type="primary">def</name>
    <name evidence="7" type="ORF">HPC62_08200</name>
</gene>
<dbReference type="GO" id="GO:0046872">
    <property type="term" value="F:metal ion binding"/>
    <property type="evidence" value="ECO:0007669"/>
    <property type="project" value="UniProtKB-KW"/>
</dbReference>
<dbReference type="EMBL" id="CP053661">
    <property type="protein sequence ID" value="QKD82179.1"/>
    <property type="molecule type" value="Genomic_DNA"/>
</dbReference>
<dbReference type="RefSeq" id="WP_172354727.1">
    <property type="nucleotide sequence ID" value="NZ_CP053661.1"/>
</dbReference>
<dbReference type="InterPro" id="IPR036821">
    <property type="entry name" value="Peptide_deformylase_sf"/>
</dbReference>
<dbReference type="InterPro" id="IPR023635">
    <property type="entry name" value="Peptide_deformylase"/>
</dbReference>
<dbReference type="Proteomes" id="UP000505210">
    <property type="component" value="Chromosome"/>
</dbReference>
<dbReference type="NCBIfam" id="TIGR00079">
    <property type="entry name" value="pept_deformyl"/>
    <property type="match status" value="1"/>
</dbReference>
<dbReference type="Gene3D" id="3.90.45.10">
    <property type="entry name" value="Peptide deformylase"/>
    <property type="match status" value="1"/>
</dbReference>
<organism evidence="7 8">
    <name type="scientific">Thermoleptolyngbya sichuanensis A183</name>
    <dbReference type="NCBI Taxonomy" id="2737172"/>
    <lineage>
        <taxon>Bacteria</taxon>
        <taxon>Bacillati</taxon>
        <taxon>Cyanobacteriota</taxon>
        <taxon>Cyanophyceae</taxon>
        <taxon>Oculatellales</taxon>
        <taxon>Oculatellaceae</taxon>
        <taxon>Thermoleptolyngbya</taxon>
        <taxon>Thermoleptolyngbya sichuanensis</taxon>
    </lineage>
</organism>
<dbReference type="GO" id="GO:0042586">
    <property type="term" value="F:peptide deformylase activity"/>
    <property type="evidence" value="ECO:0007669"/>
    <property type="project" value="UniProtKB-UniRule"/>
</dbReference>
<comment type="catalytic activity">
    <reaction evidence="6">
        <text>N-terminal N-formyl-L-methionyl-[peptide] + H2O = N-terminal L-methionyl-[peptide] + formate</text>
        <dbReference type="Rhea" id="RHEA:24420"/>
        <dbReference type="Rhea" id="RHEA-COMP:10639"/>
        <dbReference type="Rhea" id="RHEA-COMP:10640"/>
        <dbReference type="ChEBI" id="CHEBI:15377"/>
        <dbReference type="ChEBI" id="CHEBI:15740"/>
        <dbReference type="ChEBI" id="CHEBI:49298"/>
        <dbReference type="ChEBI" id="CHEBI:64731"/>
        <dbReference type="EC" id="3.5.1.88"/>
    </reaction>
</comment>
<evidence type="ECO:0000256" key="4">
    <source>
        <dbReference type="ARBA" id="ARBA00022917"/>
    </source>
</evidence>
<comment type="function">
    <text evidence="6">Removes the formyl group from the N-terminal Met of newly synthesized proteins. Requires at least a dipeptide for an efficient rate of reaction. N-terminal L-methionine is a prerequisite for activity but the enzyme has broad specificity at other positions.</text>
</comment>
<dbReference type="EC" id="3.5.1.88" evidence="6"/>
<feature type="binding site" evidence="6">
    <location>
        <position position="157"/>
    </location>
    <ligand>
        <name>Fe cation</name>
        <dbReference type="ChEBI" id="CHEBI:24875"/>
    </ligand>
</feature>
<evidence type="ECO:0000313" key="8">
    <source>
        <dbReference type="Proteomes" id="UP000505210"/>
    </source>
</evidence>
<keyword evidence="5 6" id="KW-0408">Iron</keyword>
<comment type="similarity">
    <text evidence="1 6">Belongs to the polypeptide deformylase family.</text>
</comment>
<dbReference type="PANTHER" id="PTHR10458:SF22">
    <property type="entry name" value="PEPTIDE DEFORMYLASE"/>
    <property type="match status" value="1"/>
</dbReference>
<evidence type="ECO:0000256" key="3">
    <source>
        <dbReference type="ARBA" id="ARBA00022801"/>
    </source>
</evidence>
<dbReference type="Pfam" id="PF01327">
    <property type="entry name" value="Pep_deformylase"/>
    <property type="match status" value="1"/>
</dbReference>
<dbReference type="KEGG" id="theu:HPC62_08200"/>
<protein>
    <recommendedName>
        <fullName evidence="6">Peptide deformylase</fullName>
        <shortName evidence="6">PDF</shortName>
        <ecNumber evidence="6">3.5.1.88</ecNumber>
    </recommendedName>
    <alternativeName>
        <fullName evidence="6">Polypeptide deformylase</fullName>
    </alternativeName>
</protein>
<evidence type="ECO:0000256" key="6">
    <source>
        <dbReference type="HAMAP-Rule" id="MF_00163"/>
    </source>
</evidence>
<feature type="binding site" evidence="6">
    <location>
        <position position="111"/>
    </location>
    <ligand>
        <name>Fe cation</name>
        <dbReference type="ChEBI" id="CHEBI:24875"/>
    </ligand>
</feature>
<keyword evidence="8" id="KW-1185">Reference proteome</keyword>
<dbReference type="PIRSF" id="PIRSF004749">
    <property type="entry name" value="Pep_def"/>
    <property type="match status" value="1"/>
</dbReference>
<accession>A0A6M8B4K2</accession>
<reference evidence="7 8" key="1">
    <citation type="submission" date="2020-05" db="EMBL/GenBank/DDBJ databases">
        <title>Complete genome sequence of of a novel Thermoleptolyngbya strain isolated from hot springs of Ganzi, Sichuan China.</title>
        <authorList>
            <person name="Tang J."/>
            <person name="Daroch M."/>
            <person name="Li L."/>
            <person name="Waleron K."/>
            <person name="Waleron M."/>
            <person name="Waleron M."/>
        </authorList>
    </citation>
    <scope>NUCLEOTIDE SEQUENCE [LARGE SCALE GENOMIC DNA]</scope>
    <source>
        <strain evidence="7 8">PKUAC-SCTA183</strain>
    </source>
</reference>
<keyword evidence="4 6" id="KW-0648">Protein biosynthesis</keyword>
<sequence length="191" mass="21313">MPSQTTSSIFVEKKKLSKPPLELHYLGDRVLRQPAKRITKVDDEVRQLARQMLQTMYSEDGIGLAAPQVGVHKQLIVIDIHLDEPKTPPLVLINPSITRQSSKTCVIQEGCLSIPGVFLDVTRPEEVEVSYKDEMGRPQKLVANDLLARVILHEMDHLNGVMFVDRVDNALALNQELSKNGFSVQAVKPVA</sequence>
<evidence type="ECO:0000313" key="7">
    <source>
        <dbReference type="EMBL" id="QKD82179.1"/>
    </source>
</evidence>
<dbReference type="PANTHER" id="PTHR10458">
    <property type="entry name" value="PEPTIDE DEFORMYLASE"/>
    <property type="match status" value="1"/>
</dbReference>
<evidence type="ECO:0000256" key="5">
    <source>
        <dbReference type="ARBA" id="ARBA00023004"/>
    </source>
</evidence>
<dbReference type="NCBIfam" id="NF001159">
    <property type="entry name" value="PRK00150.1-3"/>
    <property type="match status" value="1"/>
</dbReference>
<dbReference type="FunFam" id="3.90.45.10:FF:000005">
    <property type="entry name" value="Peptide deformylase"/>
    <property type="match status" value="1"/>
</dbReference>